<keyword evidence="1" id="KW-0812">Transmembrane</keyword>
<proteinExistence type="predicted"/>
<gene>
    <name evidence="2" type="ORF">Psuf_001670</name>
</gene>
<sequence length="60" mass="6426">MRSLARRFREQVPLGWKAVVLLALAALGYATGQVVAPTVLVVAVVVHTVVARLLADRTDS</sequence>
<feature type="transmembrane region" description="Helical" evidence="1">
    <location>
        <begin position="12"/>
        <end position="30"/>
    </location>
</feature>
<name>A0A6F8Y9P8_9ACTN</name>
<evidence type="ECO:0000313" key="3">
    <source>
        <dbReference type="Proteomes" id="UP000503011"/>
    </source>
</evidence>
<protein>
    <submittedName>
        <fullName evidence="2">Uncharacterized protein</fullName>
    </submittedName>
</protein>
<keyword evidence="3" id="KW-1185">Reference proteome</keyword>
<dbReference type="AlphaFoldDB" id="A0A6F8Y9P8"/>
<reference evidence="2 3" key="1">
    <citation type="submission" date="2020-03" db="EMBL/GenBank/DDBJ databases">
        <title>Whole genome shotgun sequence of Phytohabitans suffuscus NBRC 105367.</title>
        <authorList>
            <person name="Komaki H."/>
            <person name="Tamura T."/>
        </authorList>
    </citation>
    <scope>NUCLEOTIDE SEQUENCE [LARGE SCALE GENOMIC DNA]</scope>
    <source>
        <strain evidence="2 3">NBRC 105367</strain>
    </source>
</reference>
<accession>A0A6F8Y9P8</accession>
<evidence type="ECO:0000313" key="2">
    <source>
        <dbReference type="EMBL" id="BCB82854.1"/>
    </source>
</evidence>
<keyword evidence="1" id="KW-1133">Transmembrane helix</keyword>
<organism evidence="2 3">
    <name type="scientific">Phytohabitans suffuscus</name>
    <dbReference type="NCBI Taxonomy" id="624315"/>
    <lineage>
        <taxon>Bacteria</taxon>
        <taxon>Bacillati</taxon>
        <taxon>Actinomycetota</taxon>
        <taxon>Actinomycetes</taxon>
        <taxon>Micromonosporales</taxon>
        <taxon>Micromonosporaceae</taxon>
    </lineage>
</organism>
<reference evidence="2 3" key="2">
    <citation type="submission" date="2020-03" db="EMBL/GenBank/DDBJ databases">
        <authorList>
            <person name="Ichikawa N."/>
            <person name="Kimura A."/>
            <person name="Kitahashi Y."/>
            <person name="Uohara A."/>
        </authorList>
    </citation>
    <scope>NUCLEOTIDE SEQUENCE [LARGE SCALE GENOMIC DNA]</scope>
    <source>
        <strain evidence="2 3">NBRC 105367</strain>
    </source>
</reference>
<keyword evidence="1" id="KW-0472">Membrane</keyword>
<feature type="transmembrane region" description="Helical" evidence="1">
    <location>
        <begin position="36"/>
        <end position="55"/>
    </location>
</feature>
<dbReference type="Proteomes" id="UP000503011">
    <property type="component" value="Chromosome"/>
</dbReference>
<evidence type="ECO:0000256" key="1">
    <source>
        <dbReference type="SAM" id="Phobius"/>
    </source>
</evidence>
<dbReference type="KEGG" id="psuu:Psuf_001670"/>
<dbReference type="EMBL" id="AP022871">
    <property type="protein sequence ID" value="BCB82854.1"/>
    <property type="molecule type" value="Genomic_DNA"/>
</dbReference>
<dbReference type="RefSeq" id="WP_232074461.1">
    <property type="nucleotide sequence ID" value="NZ_AP022871.1"/>
</dbReference>